<accession>G0QJD5</accession>
<dbReference type="EMBL" id="GL983058">
    <property type="protein sequence ID" value="EGR34675.1"/>
    <property type="molecule type" value="Genomic_DNA"/>
</dbReference>
<gene>
    <name evidence="1" type="ORF">IMG5_004230</name>
</gene>
<dbReference type="InParanoid" id="G0QJD5"/>
<dbReference type="Proteomes" id="UP000008983">
    <property type="component" value="Unassembled WGS sequence"/>
</dbReference>
<evidence type="ECO:0000313" key="1">
    <source>
        <dbReference type="EMBL" id="EGR34675.1"/>
    </source>
</evidence>
<proteinExistence type="predicted"/>
<evidence type="ECO:0000313" key="2">
    <source>
        <dbReference type="Proteomes" id="UP000008983"/>
    </source>
</evidence>
<dbReference type="AlphaFoldDB" id="G0QJD5"/>
<dbReference type="GeneID" id="14910864"/>
<keyword evidence="2" id="KW-1185">Reference proteome</keyword>
<name>G0QJD5_ICHMU</name>
<organism evidence="1 2">
    <name type="scientific">Ichthyophthirius multifiliis</name>
    <name type="common">White spot disease agent</name>
    <name type="synonym">Ich</name>
    <dbReference type="NCBI Taxonomy" id="5932"/>
    <lineage>
        <taxon>Eukaryota</taxon>
        <taxon>Sar</taxon>
        <taxon>Alveolata</taxon>
        <taxon>Ciliophora</taxon>
        <taxon>Intramacronucleata</taxon>
        <taxon>Oligohymenophorea</taxon>
        <taxon>Hymenostomatida</taxon>
        <taxon>Ophryoglenina</taxon>
        <taxon>Ichthyophthirius</taxon>
    </lineage>
</organism>
<protein>
    <submittedName>
        <fullName evidence="1">Uncharacterized protein</fullName>
    </submittedName>
</protein>
<reference evidence="1 2" key="1">
    <citation type="submission" date="2011-07" db="EMBL/GenBank/DDBJ databases">
        <authorList>
            <person name="Coyne R."/>
            <person name="Brami D."/>
            <person name="Johnson J."/>
            <person name="Hostetler J."/>
            <person name="Hannick L."/>
            <person name="Clark T."/>
            <person name="Cassidy-Hanley D."/>
            <person name="Inman J."/>
        </authorList>
    </citation>
    <scope>NUCLEOTIDE SEQUENCE [LARGE SCALE GENOMIC DNA]</scope>
    <source>
        <strain evidence="1 2">G5</strain>
    </source>
</reference>
<dbReference type="RefSeq" id="XP_004039979.1">
    <property type="nucleotide sequence ID" value="XM_004039931.1"/>
</dbReference>
<sequence length="80" mass="9670">MILKSIFKKIIEYDPQVDFFSQRNQIENSGKQINIKTQNIRSINQIILNKNKQIKYKSKYKQQKQNQAFRRPNIVINFLI</sequence>